<evidence type="ECO:0000256" key="1">
    <source>
        <dbReference type="SAM" id="Phobius"/>
    </source>
</evidence>
<keyword evidence="3" id="KW-1185">Reference proteome</keyword>
<evidence type="ECO:0000313" key="3">
    <source>
        <dbReference type="Proteomes" id="UP000305067"/>
    </source>
</evidence>
<keyword evidence="1" id="KW-0812">Transmembrane</keyword>
<keyword evidence="1" id="KW-0472">Membrane</keyword>
<reference evidence="2 3" key="1">
    <citation type="journal article" date="2019" name="Nat. Ecol. Evol.">
        <title>Megaphylogeny resolves global patterns of mushroom evolution.</title>
        <authorList>
            <person name="Varga T."/>
            <person name="Krizsan K."/>
            <person name="Foldi C."/>
            <person name="Dima B."/>
            <person name="Sanchez-Garcia M."/>
            <person name="Sanchez-Ramirez S."/>
            <person name="Szollosi G.J."/>
            <person name="Szarkandi J.G."/>
            <person name="Papp V."/>
            <person name="Albert L."/>
            <person name="Andreopoulos W."/>
            <person name="Angelini C."/>
            <person name="Antonin V."/>
            <person name="Barry K.W."/>
            <person name="Bougher N.L."/>
            <person name="Buchanan P."/>
            <person name="Buyck B."/>
            <person name="Bense V."/>
            <person name="Catcheside P."/>
            <person name="Chovatia M."/>
            <person name="Cooper J."/>
            <person name="Damon W."/>
            <person name="Desjardin D."/>
            <person name="Finy P."/>
            <person name="Geml J."/>
            <person name="Haridas S."/>
            <person name="Hughes K."/>
            <person name="Justo A."/>
            <person name="Karasinski D."/>
            <person name="Kautmanova I."/>
            <person name="Kiss B."/>
            <person name="Kocsube S."/>
            <person name="Kotiranta H."/>
            <person name="LaButti K.M."/>
            <person name="Lechner B.E."/>
            <person name="Liimatainen K."/>
            <person name="Lipzen A."/>
            <person name="Lukacs Z."/>
            <person name="Mihaltcheva S."/>
            <person name="Morgado L.N."/>
            <person name="Niskanen T."/>
            <person name="Noordeloos M.E."/>
            <person name="Ohm R.A."/>
            <person name="Ortiz-Santana B."/>
            <person name="Ovrebo C."/>
            <person name="Racz N."/>
            <person name="Riley R."/>
            <person name="Savchenko A."/>
            <person name="Shiryaev A."/>
            <person name="Soop K."/>
            <person name="Spirin V."/>
            <person name="Szebenyi C."/>
            <person name="Tomsovsky M."/>
            <person name="Tulloss R.E."/>
            <person name="Uehling J."/>
            <person name="Grigoriev I.V."/>
            <person name="Vagvolgyi C."/>
            <person name="Papp T."/>
            <person name="Martin F.M."/>
            <person name="Miettinen O."/>
            <person name="Hibbett D.S."/>
            <person name="Nagy L.G."/>
        </authorList>
    </citation>
    <scope>NUCLEOTIDE SEQUENCE [LARGE SCALE GENOMIC DNA]</scope>
    <source>
        <strain evidence="2 3">CBS 309.79</strain>
    </source>
</reference>
<dbReference type="Proteomes" id="UP000305067">
    <property type="component" value="Unassembled WGS sequence"/>
</dbReference>
<dbReference type="EMBL" id="ML178876">
    <property type="protein sequence ID" value="TFK95740.1"/>
    <property type="molecule type" value="Genomic_DNA"/>
</dbReference>
<protein>
    <submittedName>
        <fullName evidence="2">Uncharacterized protein</fullName>
    </submittedName>
</protein>
<name>A0A5C3Q5T8_9AGAR</name>
<sequence length="56" mass="6601">MLSAREEKRIHTRRRGSRYKRIGLCDFCSFQLCFSAFVVWIKVQVESNEFPGDCQA</sequence>
<accession>A0A5C3Q5T8</accession>
<keyword evidence="1" id="KW-1133">Transmembrane helix</keyword>
<feature type="transmembrane region" description="Helical" evidence="1">
    <location>
        <begin position="21"/>
        <end position="41"/>
    </location>
</feature>
<organism evidence="2 3">
    <name type="scientific">Pterulicium gracile</name>
    <dbReference type="NCBI Taxonomy" id="1884261"/>
    <lineage>
        <taxon>Eukaryota</taxon>
        <taxon>Fungi</taxon>
        <taxon>Dikarya</taxon>
        <taxon>Basidiomycota</taxon>
        <taxon>Agaricomycotina</taxon>
        <taxon>Agaricomycetes</taxon>
        <taxon>Agaricomycetidae</taxon>
        <taxon>Agaricales</taxon>
        <taxon>Pleurotineae</taxon>
        <taxon>Pterulaceae</taxon>
        <taxon>Pterulicium</taxon>
    </lineage>
</organism>
<proteinExistence type="predicted"/>
<dbReference type="AlphaFoldDB" id="A0A5C3Q5T8"/>
<gene>
    <name evidence="2" type="ORF">BDV98DRAFT_577345</name>
</gene>
<evidence type="ECO:0000313" key="2">
    <source>
        <dbReference type="EMBL" id="TFK95740.1"/>
    </source>
</evidence>